<dbReference type="Proteomes" id="UP000799779">
    <property type="component" value="Unassembled WGS sequence"/>
</dbReference>
<name>A0A6A5WZF7_9PLEO</name>
<feature type="compositionally biased region" description="Low complexity" evidence="1">
    <location>
        <begin position="15"/>
        <end position="27"/>
    </location>
</feature>
<organism evidence="2 3">
    <name type="scientific">Amniculicola lignicola CBS 123094</name>
    <dbReference type="NCBI Taxonomy" id="1392246"/>
    <lineage>
        <taxon>Eukaryota</taxon>
        <taxon>Fungi</taxon>
        <taxon>Dikarya</taxon>
        <taxon>Ascomycota</taxon>
        <taxon>Pezizomycotina</taxon>
        <taxon>Dothideomycetes</taxon>
        <taxon>Pleosporomycetidae</taxon>
        <taxon>Pleosporales</taxon>
        <taxon>Amniculicolaceae</taxon>
        <taxon>Amniculicola</taxon>
    </lineage>
</organism>
<evidence type="ECO:0000256" key="1">
    <source>
        <dbReference type="SAM" id="MobiDB-lite"/>
    </source>
</evidence>
<evidence type="ECO:0000313" key="3">
    <source>
        <dbReference type="Proteomes" id="UP000799779"/>
    </source>
</evidence>
<dbReference type="OrthoDB" id="5401170at2759"/>
<reference evidence="2" key="1">
    <citation type="journal article" date="2020" name="Stud. Mycol.">
        <title>101 Dothideomycetes genomes: a test case for predicting lifestyles and emergence of pathogens.</title>
        <authorList>
            <person name="Haridas S."/>
            <person name="Albert R."/>
            <person name="Binder M."/>
            <person name="Bloem J."/>
            <person name="Labutti K."/>
            <person name="Salamov A."/>
            <person name="Andreopoulos B."/>
            <person name="Baker S."/>
            <person name="Barry K."/>
            <person name="Bills G."/>
            <person name="Bluhm B."/>
            <person name="Cannon C."/>
            <person name="Castanera R."/>
            <person name="Culley D."/>
            <person name="Daum C."/>
            <person name="Ezra D."/>
            <person name="Gonzalez J."/>
            <person name="Henrissat B."/>
            <person name="Kuo A."/>
            <person name="Liang C."/>
            <person name="Lipzen A."/>
            <person name="Lutzoni F."/>
            <person name="Magnuson J."/>
            <person name="Mondo S."/>
            <person name="Nolan M."/>
            <person name="Ohm R."/>
            <person name="Pangilinan J."/>
            <person name="Park H.-J."/>
            <person name="Ramirez L."/>
            <person name="Alfaro M."/>
            <person name="Sun H."/>
            <person name="Tritt A."/>
            <person name="Yoshinaga Y."/>
            <person name="Zwiers L.-H."/>
            <person name="Turgeon B."/>
            <person name="Goodwin S."/>
            <person name="Spatafora J."/>
            <person name="Crous P."/>
            <person name="Grigoriev I."/>
        </authorList>
    </citation>
    <scope>NUCLEOTIDE SEQUENCE</scope>
    <source>
        <strain evidence="2">CBS 123094</strain>
    </source>
</reference>
<keyword evidence="3" id="KW-1185">Reference proteome</keyword>
<sequence length="264" mass="29180">MADPSCSKAEAISALQNQSNRSLSSSRIDPVVPTSSKAHPATPLRDSSDEPNLGSDYSARSESGFGNQMITVRSGSRWRVKNALSKVKRQDSVAPCEATQVYTAICLDEAMSGYKEAVIKIKYQIRANKLAISGYEFEIKGYKESLRLYPDRALTGVGDMLNQTQEELELCSKATSNFNNDTLTEMQALDRLSARNCPHAPWLLDTAIGTMHSPGIDAYAIPGGYVVYTLMTKLSGNPIKYHEYWRLDITGRNKIREAFKVALI</sequence>
<dbReference type="AlphaFoldDB" id="A0A6A5WZF7"/>
<dbReference type="EMBL" id="ML977559">
    <property type="protein sequence ID" value="KAF2006558.1"/>
    <property type="molecule type" value="Genomic_DNA"/>
</dbReference>
<proteinExistence type="predicted"/>
<feature type="region of interest" description="Disordered" evidence="1">
    <location>
        <begin position="1"/>
        <end position="62"/>
    </location>
</feature>
<accession>A0A6A5WZF7</accession>
<gene>
    <name evidence="2" type="ORF">P154DRAFT_517615</name>
</gene>
<evidence type="ECO:0000313" key="2">
    <source>
        <dbReference type="EMBL" id="KAF2006558.1"/>
    </source>
</evidence>
<protein>
    <submittedName>
        <fullName evidence="2">Uncharacterized protein</fullName>
    </submittedName>
</protein>